<accession>A0A2U8WE80</accession>
<dbReference type="InterPro" id="IPR009962">
    <property type="entry name" value="DUF1488"/>
</dbReference>
<dbReference type="OrthoDB" id="7996694at2"/>
<reference evidence="2" key="1">
    <citation type="submission" date="2018-05" db="EMBL/GenBank/DDBJ databases">
        <title>Complete Genome Sequence of Methylobacterium sp. 17SD2-17.</title>
        <authorList>
            <person name="Srinivasan S."/>
        </authorList>
    </citation>
    <scope>NUCLEOTIDE SEQUENCE [LARGE SCALE GENOMIC DNA]</scope>
    <source>
        <strain evidence="2">17SD2-17</strain>
    </source>
</reference>
<evidence type="ECO:0000313" key="1">
    <source>
        <dbReference type="EMBL" id="AWN43851.1"/>
    </source>
</evidence>
<dbReference type="AlphaFoldDB" id="A0A2U8WE80"/>
<sequence>MPLAHNRFDDPHIDRATSEHIRFSMTDGQRIVAGRVPIAALRARFDGSDADALALYGRCREAVEAAASRKFDRVGAPDAMVDLDTEDLAGDAA</sequence>
<dbReference type="Pfam" id="PF07369">
    <property type="entry name" value="DUF1488"/>
    <property type="match status" value="1"/>
</dbReference>
<proteinExistence type="predicted"/>
<dbReference type="Proteomes" id="UP000245926">
    <property type="component" value="Chromosome"/>
</dbReference>
<evidence type="ECO:0000313" key="2">
    <source>
        <dbReference type="Proteomes" id="UP000245926"/>
    </source>
</evidence>
<protein>
    <recommendedName>
        <fullName evidence="3">DUF1488 domain-containing protein</fullName>
    </recommendedName>
</protein>
<name>A0A2U8WE80_9HYPH</name>
<evidence type="ECO:0008006" key="3">
    <source>
        <dbReference type="Google" id="ProtNLM"/>
    </source>
</evidence>
<keyword evidence="2" id="KW-1185">Reference proteome</keyword>
<dbReference type="EMBL" id="CP029550">
    <property type="protein sequence ID" value="AWN43851.1"/>
    <property type="molecule type" value="Genomic_DNA"/>
</dbReference>
<gene>
    <name evidence="1" type="ORF">DK389_29185</name>
</gene>
<organism evidence="1 2">
    <name type="scientific">Methylobacterium durans</name>
    <dbReference type="NCBI Taxonomy" id="2202825"/>
    <lineage>
        <taxon>Bacteria</taxon>
        <taxon>Pseudomonadati</taxon>
        <taxon>Pseudomonadota</taxon>
        <taxon>Alphaproteobacteria</taxon>
        <taxon>Hyphomicrobiales</taxon>
        <taxon>Methylobacteriaceae</taxon>
        <taxon>Methylobacterium</taxon>
    </lineage>
</organism>
<dbReference type="KEGG" id="mets:DK389_29185"/>
<dbReference type="RefSeq" id="WP_109895039.1">
    <property type="nucleotide sequence ID" value="NZ_CP029550.1"/>
</dbReference>